<dbReference type="OrthoDB" id="410198at2759"/>
<dbReference type="Pfam" id="PF13508">
    <property type="entry name" value="Acetyltransf_7"/>
    <property type="match status" value="1"/>
</dbReference>
<dbReference type="PANTHER" id="PTHR42791">
    <property type="entry name" value="GNAT FAMILY ACETYLTRANSFERASE"/>
    <property type="match status" value="1"/>
</dbReference>
<dbReference type="RefSeq" id="XP_007828047.1">
    <property type="nucleotide sequence ID" value="XM_007829856.1"/>
</dbReference>
<name>W3XPK5_PESFW</name>
<dbReference type="InterPro" id="IPR016181">
    <property type="entry name" value="Acyl_CoA_acyltransferase"/>
</dbReference>
<dbReference type="InterPro" id="IPR000182">
    <property type="entry name" value="GNAT_dom"/>
</dbReference>
<dbReference type="Gene3D" id="3.40.630.30">
    <property type="match status" value="1"/>
</dbReference>
<evidence type="ECO:0000313" key="3">
    <source>
        <dbReference type="EMBL" id="ETS87447.1"/>
    </source>
</evidence>
<dbReference type="KEGG" id="pfy:PFICI_01275"/>
<sequence>MCSNQDNVLVSLATEADVPSIVDVIFSVFGPDTAENRARNTRALRADIHENSGLRIVKAELPRGKVVGFSMFFLPNSNTAKAQATTPTPLRPPVPSDETSESVLDRYFWVEGGDCQARAAAIDRYGRQEIQRHVQGRVCANVQNMCVLPECQGQGIGHAIMAWGCREFDEQRVDAYLEASVAGERLYRKFGFEIIGKTDKDFGDGVKMFHYHMWRDARISA</sequence>
<dbReference type="EMBL" id="KI912109">
    <property type="protein sequence ID" value="ETS87447.1"/>
    <property type="molecule type" value="Genomic_DNA"/>
</dbReference>
<dbReference type="GO" id="GO:0016747">
    <property type="term" value="F:acyltransferase activity, transferring groups other than amino-acyl groups"/>
    <property type="evidence" value="ECO:0007669"/>
    <property type="project" value="InterPro"/>
</dbReference>
<keyword evidence="4" id="KW-1185">Reference proteome</keyword>
<dbReference type="PROSITE" id="PS51186">
    <property type="entry name" value="GNAT"/>
    <property type="match status" value="1"/>
</dbReference>
<dbReference type="InterPro" id="IPR052523">
    <property type="entry name" value="Trichothecene_AcTrans"/>
</dbReference>
<dbReference type="HOGENOM" id="CLU_1251047_0_0_1"/>
<dbReference type="SUPFAM" id="SSF55729">
    <property type="entry name" value="Acyl-CoA N-acyltransferases (Nat)"/>
    <property type="match status" value="1"/>
</dbReference>
<dbReference type="GeneID" id="19266288"/>
<organism evidence="3 4">
    <name type="scientific">Pestalotiopsis fici (strain W106-1 / CGMCC3.15140)</name>
    <dbReference type="NCBI Taxonomy" id="1229662"/>
    <lineage>
        <taxon>Eukaryota</taxon>
        <taxon>Fungi</taxon>
        <taxon>Dikarya</taxon>
        <taxon>Ascomycota</taxon>
        <taxon>Pezizomycotina</taxon>
        <taxon>Sordariomycetes</taxon>
        <taxon>Xylariomycetidae</taxon>
        <taxon>Amphisphaeriales</taxon>
        <taxon>Sporocadaceae</taxon>
        <taxon>Pestalotiopsis</taxon>
    </lineage>
</organism>
<dbReference type="AlphaFoldDB" id="W3XPK5"/>
<dbReference type="CDD" id="cd04301">
    <property type="entry name" value="NAT_SF"/>
    <property type="match status" value="1"/>
</dbReference>
<feature type="region of interest" description="Disordered" evidence="1">
    <location>
        <begin position="80"/>
        <end position="99"/>
    </location>
</feature>
<dbReference type="PANTHER" id="PTHR42791:SF2">
    <property type="entry name" value="N-ACETYLTRANSFERASE DOMAIN-CONTAINING PROTEIN"/>
    <property type="match status" value="1"/>
</dbReference>
<feature type="domain" description="N-acetyltransferase" evidence="2">
    <location>
        <begin position="8"/>
        <end position="218"/>
    </location>
</feature>
<dbReference type="InParanoid" id="W3XPK5"/>
<protein>
    <recommendedName>
        <fullName evidence="2">N-acetyltransferase domain-containing protein</fullName>
    </recommendedName>
</protein>
<evidence type="ECO:0000259" key="2">
    <source>
        <dbReference type="PROSITE" id="PS51186"/>
    </source>
</evidence>
<accession>W3XPK5</accession>
<reference evidence="4" key="1">
    <citation type="journal article" date="2015" name="BMC Genomics">
        <title>Genomic and transcriptomic analysis of the endophytic fungus Pestalotiopsis fici reveals its lifestyle and high potential for synthesis of natural products.</title>
        <authorList>
            <person name="Wang X."/>
            <person name="Zhang X."/>
            <person name="Liu L."/>
            <person name="Xiang M."/>
            <person name="Wang W."/>
            <person name="Sun X."/>
            <person name="Che Y."/>
            <person name="Guo L."/>
            <person name="Liu G."/>
            <person name="Guo L."/>
            <person name="Wang C."/>
            <person name="Yin W.B."/>
            <person name="Stadler M."/>
            <person name="Zhang X."/>
            <person name="Liu X."/>
        </authorList>
    </citation>
    <scope>NUCLEOTIDE SEQUENCE [LARGE SCALE GENOMIC DNA]</scope>
    <source>
        <strain evidence="4">W106-1 / CGMCC3.15140</strain>
    </source>
</reference>
<dbReference type="Proteomes" id="UP000030651">
    <property type="component" value="Unassembled WGS sequence"/>
</dbReference>
<proteinExistence type="predicted"/>
<evidence type="ECO:0000256" key="1">
    <source>
        <dbReference type="SAM" id="MobiDB-lite"/>
    </source>
</evidence>
<gene>
    <name evidence="3" type="ORF">PFICI_01275</name>
</gene>
<evidence type="ECO:0000313" key="4">
    <source>
        <dbReference type="Proteomes" id="UP000030651"/>
    </source>
</evidence>